<comment type="catalytic activity">
    <reaction evidence="1">
        <text>chorismate = isochorismate</text>
        <dbReference type="Rhea" id="RHEA:18985"/>
        <dbReference type="ChEBI" id="CHEBI:29748"/>
        <dbReference type="ChEBI" id="CHEBI:29780"/>
        <dbReference type="EC" id="5.4.4.2"/>
    </reaction>
</comment>
<dbReference type="PANTHER" id="PTHR42839:SF1">
    <property type="entry name" value="ISOCHORISMATE SYNTHASE MENF"/>
    <property type="match status" value="1"/>
</dbReference>
<evidence type="ECO:0000256" key="5">
    <source>
        <dbReference type="ARBA" id="ARBA00041564"/>
    </source>
</evidence>
<dbReference type="PANTHER" id="PTHR42839">
    <property type="entry name" value="ISOCHORISMATE SYNTHASE ENTC"/>
    <property type="match status" value="1"/>
</dbReference>
<dbReference type="Gene3D" id="3.60.120.10">
    <property type="entry name" value="Anthranilate synthase"/>
    <property type="match status" value="1"/>
</dbReference>
<sequence>MNLPEEIKEAFAEGKRLFSCIQEFNGDATSLTIYQKGAQAISREAERFYWETPTKELTLVALGSVLTFKEEDGTPASLLKYQKKMANLIYQNRLIYGAGAIVLGAFAFNQEDAQCQYWSDLERGYLYLPRVLVTKGLEQNYVTFNFVAETLDELESQWFEGQAIMTTLEQLVDDNHPVTLQKGYHIKQQELAVDKWLTLVEETVSEIKDAANPIKKIVLARHLEILAEEVISSEVVLANLAQQQTNTYLFALVSGEVSFIGATPERLLSADENYFKTAGIAGSAPRGKTSKEDQILSESLLTDPKNIYEHHVVIQRIENQLADLIEGSMIQPKLSLLKNRDIQHLFIPIKGKRRNGVSLLEGLEALHPTPALGGEPKEAALDWIATKEFLGRGLYGAPVGWLNLVRDEGEFAVGIRSGIFSKNKGMLYGGCGIVEDSIPELELKETWVKFQPMLRGVTGE</sequence>
<dbReference type="EC" id="5.4.4.2" evidence="3"/>
<dbReference type="Proteomes" id="UP001179647">
    <property type="component" value="Chromosome"/>
</dbReference>
<dbReference type="Pfam" id="PF00425">
    <property type="entry name" value="Chorismate_bind"/>
    <property type="match status" value="1"/>
</dbReference>
<dbReference type="InterPro" id="IPR004561">
    <property type="entry name" value="IsoChor_synthase"/>
</dbReference>
<comment type="similarity">
    <text evidence="2">Belongs to the isochorismate synthase family.</text>
</comment>
<evidence type="ECO:0000256" key="4">
    <source>
        <dbReference type="ARBA" id="ARBA00023235"/>
    </source>
</evidence>
<name>A0AAF0I6R8_9ENTE</name>
<evidence type="ECO:0000313" key="7">
    <source>
        <dbReference type="EMBL" id="WEG72840.1"/>
    </source>
</evidence>
<accession>A0AAF0I6R8</accession>
<dbReference type="KEGG" id="vie:OL234_07585"/>
<dbReference type="EMBL" id="CP110232">
    <property type="protein sequence ID" value="WEG72840.1"/>
    <property type="molecule type" value="Genomic_DNA"/>
</dbReference>
<dbReference type="NCBIfam" id="TIGR00543">
    <property type="entry name" value="isochor_syn"/>
    <property type="match status" value="1"/>
</dbReference>
<gene>
    <name evidence="7" type="ORF">OL234_07585</name>
</gene>
<dbReference type="InterPro" id="IPR015890">
    <property type="entry name" value="Chorismate_C"/>
</dbReference>
<reference evidence="7" key="1">
    <citation type="submission" date="2022-10" db="EMBL/GenBank/DDBJ databases">
        <title>Vagococcus sp. isolated from poultry meat.</title>
        <authorList>
            <person name="Johansson P."/>
            <person name="Bjorkroth J."/>
        </authorList>
    </citation>
    <scope>NUCLEOTIDE SEQUENCE</scope>
    <source>
        <strain evidence="7">STAA11</strain>
    </source>
</reference>
<organism evidence="7 8">
    <name type="scientific">Vagococcus intermedius</name>
    <dbReference type="NCBI Taxonomy" id="2991418"/>
    <lineage>
        <taxon>Bacteria</taxon>
        <taxon>Bacillati</taxon>
        <taxon>Bacillota</taxon>
        <taxon>Bacilli</taxon>
        <taxon>Lactobacillales</taxon>
        <taxon>Enterococcaceae</taxon>
        <taxon>Vagococcus</taxon>
    </lineage>
</organism>
<evidence type="ECO:0000256" key="1">
    <source>
        <dbReference type="ARBA" id="ARBA00000799"/>
    </source>
</evidence>
<keyword evidence="8" id="KW-1185">Reference proteome</keyword>
<dbReference type="GO" id="GO:0009697">
    <property type="term" value="P:salicylic acid biosynthetic process"/>
    <property type="evidence" value="ECO:0007669"/>
    <property type="project" value="TreeGrafter"/>
</dbReference>
<dbReference type="AlphaFoldDB" id="A0AAF0I6R8"/>
<dbReference type="SUPFAM" id="SSF56322">
    <property type="entry name" value="ADC synthase"/>
    <property type="match status" value="1"/>
</dbReference>
<evidence type="ECO:0000313" key="8">
    <source>
        <dbReference type="Proteomes" id="UP001179647"/>
    </source>
</evidence>
<dbReference type="GO" id="GO:0008909">
    <property type="term" value="F:isochorismate synthase activity"/>
    <property type="evidence" value="ECO:0007669"/>
    <property type="project" value="UniProtKB-EC"/>
</dbReference>
<evidence type="ECO:0000256" key="2">
    <source>
        <dbReference type="ARBA" id="ARBA00005297"/>
    </source>
</evidence>
<feature type="domain" description="Chorismate-utilising enzyme C-terminal" evidence="6">
    <location>
        <begin position="194"/>
        <end position="449"/>
    </location>
</feature>
<keyword evidence="4 7" id="KW-0413">Isomerase</keyword>
<evidence type="ECO:0000259" key="6">
    <source>
        <dbReference type="Pfam" id="PF00425"/>
    </source>
</evidence>
<dbReference type="InterPro" id="IPR005801">
    <property type="entry name" value="ADC_synthase"/>
</dbReference>
<evidence type="ECO:0000256" key="3">
    <source>
        <dbReference type="ARBA" id="ARBA00012824"/>
    </source>
</evidence>
<dbReference type="RefSeq" id="WP_275468643.1">
    <property type="nucleotide sequence ID" value="NZ_CP110232.1"/>
</dbReference>
<protein>
    <recommendedName>
        <fullName evidence="3">isochorismate synthase</fullName>
        <ecNumber evidence="3">5.4.4.2</ecNumber>
    </recommendedName>
    <alternativeName>
        <fullName evidence="5">Isochorismate mutase</fullName>
    </alternativeName>
</protein>
<proteinExistence type="inferred from homology"/>